<dbReference type="SUPFAM" id="SSF90123">
    <property type="entry name" value="ABC transporter transmembrane region"/>
    <property type="match status" value="1"/>
</dbReference>
<evidence type="ECO:0000256" key="1">
    <source>
        <dbReference type="ARBA" id="ARBA00004141"/>
    </source>
</evidence>
<reference evidence="8 9" key="1">
    <citation type="submission" date="2021-02" db="EMBL/GenBank/DDBJ databases">
        <title>Leishmania (Mundinia) enrietti genome sequencing and assembly.</title>
        <authorList>
            <person name="Almutairi H."/>
            <person name="Gatherer D."/>
        </authorList>
    </citation>
    <scope>NUCLEOTIDE SEQUENCE [LARGE SCALE GENOMIC DNA]</scope>
    <source>
        <strain evidence="8">CUR178</strain>
    </source>
</reference>
<sequence length="327" mass="34788">MVIGFFAAMVGGAGTPAFSFALGRLVQDLLAANPKYSAAESALIMTYIGIGVSARQVSRLRLRYLSAVLHQDMSWHDTHKPGELTARMTGDTRIIQNGINDHLSQGVLNLSMGIFGFIFGFAFCWELTLVMLGMMPLVALSAALLSNVLSKASSESRKQFAVADSIATEVIESVRTVQVFGREAHEADRFHAAARLSEKPGMKRQLTSSLSIGIITEIVVLTYAVVFFVAEHLIVSGRTSVGRVMSVFSAVLFGSMGIGVFFPSLTAFAEARPLPVSTASCASSTYASATRRDPIRSCSRTSPSPSSAARRSPSPAPPAAAIHPSLA</sequence>
<dbReference type="GO" id="GO:0016020">
    <property type="term" value="C:membrane"/>
    <property type="evidence" value="ECO:0007669"/>
    <property type="project" value="UniProtKB-SubCell"/>
</dbReference>
<dbReference type="GeneID" id="94173916"/>
<comment type="subcellular location">
    <subcellularLocation>
        <location evidence="1">Membrane</location>
        <topology evidence="1">Multi-pass membrane protein</topology>
    </subcellularLocation>
</comment>
<dbReference type="Proteomes" id="UP000674179">
    <property type="component" value="Chromosome 15"/>
</dbReference>
<dbReference type="Gene3D" id="1.20.1560.10">
    <property type="entry name" value="ABC transporter type 1, transmembrane domain"/>
    <property type="match status" value="1"/>
</dbReference>
<dbReference type="PANTHER" id="PTHR43394">
    <property type="entry name" value="ATP-DEPENDENT PERMEASE MDL1, MITOCHONDRIAL"/>
    <property type="match status" value="1"/>
</dbReference>
<evidence type="ECO:0000259" key="7">
    <source>
        <dbReference type="PROSITE" id="PS50929"/>
    </source>
</evidence>
<dbReference type="CDD" id="cd18577">
    <property type="entry name" value="ABC_6TM_Pgp_ABCB1_D1_like"/>
    <property type="match status" value="1"/>
</dbReference>
<comment type="caution">
    <text evidence="8">The sequence shown here is derived from an EMBL/GenBank/DDBJ whole genome shotgun (WGS) entry which is preliminary data.</text>
</comment>
<feature type="transmembrane region" description="Helical" evidence="6">
    <location>
        <begin position="129"/>
        <end position="149"/>
    </location>
</feature>
<feature type="compositionally biased region" description="Low complexity" evidence="5">
    <location>
        <begin position="302"/>
        <end position="313"/>
    </location>
</feature>
<evidence type="ECO:0000313" key="9">
    <source>
        <dbReference type="Proteomes" id="UP000674179"/>
    </source>
</evidence>
<dbReference type="InterPro" id="IPR036640">
    <property type="entry name" value="ABC1_TM_sf"/>
</dbReference>
<name>A0A836HTN5_LEIEN</name>
<keyword evidence="4 6" id="KW-0472">Membrane</keyword>
<feature type="region of interest" description="Disordered" evidence="5">
    <location>
        <begin position="285"/>
        <end position="327"/>
    </location>
</feature>
<dbReference type="KEGG" id="lenr:94173916"/>
<feature type="transmembrane region" description="Helical" evidence="6">
    <location>
        <begin position="106"/>
        <end position="123"/>
    </location>
</feature>
<evidence type="ECO:0000256" key="5">
    <source>
        <dbReference type="SAM" id="MobiDB-lite"/>
    </source>
</evidence>
<evidence type="ECO:0000256" key="2">
    <source>
        <dbReference type="ARBA" id="ARBA00022692"/>
    </source>
</evidence>
<organism evidence="8 9">
    <name type="scientific">Leishmania enriettii</name>
    <dbReference type="NCBI Taxonomy" id="5663"/>
    <lineage>
        <taxon>Eukaryota</taxon>
        <taxon>Discoba</taxon>
        <taxon>Euglenozoa</taxon>
        <taxon>Kinetoplastea</taxon>
        <taxon>Metakinetoplastina</taxon>
        <taxon>Trypanosomatida</taxon>
        <taxon>Trypanosomatidae</taxon>
        <taxon>Leishmaniinae</taxon>
        <taxon>Leishmania</taxon>
    </lineage>
</organism>
<evidence type="ECO:0000256" key="6">
    <source>
        <dbReference type="SAM" id="Phobius"/>
    </source>
</evidence>
<feature type="transmembrane region" description="Helical" evidence="6">
    <location>
        <begin position="209"/>
        <end position="230"/>
    </location>
</feature>
<protein>
    <recommendedName>
        <fullName evidence="7">ABC transmembrane type-1 domain-containing protein</fullName>
    </recommendedName>
</protein>
<feature type="transmembrane region" description="Helical" evidence="6">
    <location>
        <begin position="37"/>
        <end position="54"/>
    </location>
</feature>
<feature type="domain" description="ABC transmembrane type-1" evidence="7">
    <location>
        <begin position="47"/>
        <end position="270"/>
    </location>
</feature>
<evidence type="ECO:0000256" key="4">
    <source>
        <dbReference type="ARBA" id="ARBA00023136"/>
    </source>
</evidence>
<keyword evidence="9" id="KW-1185">Reference proteome</keyword>
<dbReference type="GO" id="GO:0140359">
    <property type="term" value="F:ABC-type transporter activity"/>
    <property type="evidence" value="ECO:0007669"/>
    <property type="project" value="InterPro"/>
</dbReference>
<dbReference type="RefSeq" id="XP_067694400.1">
    <property type="nucleotide sequence ID" value="XM_067838406.1"/>
</dbReference>
<dbReference type="GO" id="GO:0005524">
    <property type="term" value="F:ATP binding"/>
    <property type="evidence" value="ECO:0007669"/>
    <property type="project" value="InterPro"/>
</dbReference>
<feature type="transmembrane region" description="Helical" evidence="6">
    <location>
        <begin position="242"/>
        <end position="262"/>
    </location>
</feature>
<keyword evidence="3 6" id="KW-1133">Transmembrane helix</keyword>
<dbReference type="OrthoDB" id="6500128at2759"/>
<proteinExistence type="predicted"/>
<evidence type="ECO:0000256" key="3">
    <source>
        <dbReference type="ARBA" id="ARBA00022989"/>
    </source>
</evidence>
<evidence type="ECO:0000313" key="8">
    <source>
        <dbReference type="EMBL" id="KAG5482710.1"/>
    </source>
</evidence>
<dbReference type="PROSITE" id="PS50929">
    <property type="entry name" value="ABC_TM1F"/>
    <property type="match status" value="1"/>
</dbReference>
<dbReference type="InterPro" id="IPR039421">
    <property type="entry name" value="Type_1_exporter"/>
</dbReference>
<dbReference type="Pfam" id="PF00664">
    <property type="entry name" value="ABC_membrane"/>
    <property type="match status" value="1"/>
</dbReference>
<dbReference type="InterPro" id="IPR011527">
    <property type="entry name" value="ABC1_TM_dom"/>
</dbReference>
<accession>A0A836HTN5</accession>
<dbReference type="EMBL" id="JAFHKP010000015">
    <property type="protein sequence ID" value="KAG5482710.1"/>
    <property type="molecule type" value="Genomic_DNA"/>
</dbReference>
<dbReference type="AlphaFoldDB" id="A0A836HTN5"/>
<gene>
    <name evidence="8" type="ORF">CUR178_06747</name>
</gene>
<keyword evidence="2 6" id="KW-0812">Transmembrane</keyword>